<dbReference type="Proteomes" id="UP001596977">
    <property type="component" value="Unassembled WGS sequence"/>
</dbReference>
<gene>
    <name evidence="2" type="ORF">ACFQ1E_08020</name>
</gene>
<dbReference type="EMBL" id="JBHTJG010000003">
    <property type="protein sequence ID" value="MFD0946278.1"/>
    <property type="molecule type" value="Genomic_DNA"/>
</dbReference>
<feature type="compositionally biased region" description="Low complexity" evidence="1">
    <location>
        <begin position="468"/>
        <end position="484"/>
    </location>
</feature>
<feature type="region of interest" description="Disordered" evidence="1">
    <location>
        <begin position="435"/>
        <end position="486"/>
    </location>
</feature>
<evidence type="ECO:0000313" key="2">
    <source>
        <dbReference type="EMBL" id="MFD0946278.1"/>
    </source>
</evidence>
<sequence length="569" mass="61220">MADAYDPYAPPPPPVLVDSAGRPLRSAAPILTKEIAAPVMTGTRSIVTGHPAEGLDPAGLARILRQAEDGDATAQHELAEQLEEKWPHYRSVLRTRKLAVAQLPIEVEAAGDTPEEEADAQLLRDWLKRPTMQAELVHIQDALGKGFSATEVMWNLAETPWLPESLQWADPRFFEYDRVTGRRLLLKGGVSGMAMMAEELPPYKFIVHEAQEKSGLPIRGGIARAAAWYYLFLNFTIKDWITFLEVYGLPLRVGKYQNGTSEADIRKLAQAVAQIGSDAGCVIPQSMLIEFIESGGAASNPEMFSRFLAWVNDEISKLVLGQTSSADAKSGGLGTGQADLHGEVRKDIRDFDAMLLSVTLTSTIGKWIVQFNRGHRKRYPIIRVGEPDAVDMDRELKAIDKAVEYGVPVGMGHFRKVTGVPAPEDGEELLVPPRAAQEPQNGDPRGGGIIPPQNAASRLSDPLKPKIGADPAGPAGAVAAAAQDAPREPDAIDRLVDDAIAASGGFGDAMIAGVEELISGAASLEEVREILAMRAGDALAAMPADQFTELLARSSFATRLAGLLQEPGK</sequence>
<dbReference type="InterPro" id="IPR009279">
    <property type="entry name" value="Portal_Mu"/>
</dbReference>
<evidence type="ECO:0000313" key="3">
    <source>
        <dbReference type="Proteomes" id="UP001596977"/>
    </source>
</evidence>
<accession>A0ABW3H807</accession>
<name>A0ABW3H807_9SPHN</name>
<protein>
    <submittedName>
        <fullName evidence="2">DUF935 domain-containing protein</fullName>
    </submittedName>
</protein>
<evidence type="ECO:0000256" key="1">
    <source>
        <dbReference type="SAM" id="MobiDB-lite"/>
    </source>
</evidence>
<organism evidence="2 3">
    <name type="scientific">Sphingomonas canadensis</name>
    <dbReference type="NCBI Taxonomy" id="1219257"/>
    <lineage>
        <taxon>Bacteria</taxon>
        <taxon>Pseudomonadati</taxon>
        <taxon>Pseudomonadota</taxon>
        <taxon>Alphaproteobacteria</taxon>
        <taxon>Sphingomonadales</taxon>
        <taxon>Sphingomonadaceae</taxon>
        <taxon>Sphingomonas</taxon>
    </lineage>
</organism>
<proteinExistence type="predicted"/>
<reference evidence="3" key="1">
    <citation type="journal article" date="2019" name="Int. J. Syst. Evol. Microbiol.">
        <title>The Global Catalogue of Microorganisms (GCM) 10K type strain sequencing project: providing services to taxonomists for standard genome sequencing and annotation.</title>
        <authorList>
            <consortium name="The Broad Institute Genomics Platform"/>
            <consortium name="The Broad Institute Genome Sequencing Center for Infectious Disease"/>
            <person name="Wu L."/>
            <person name="Ma J."/>
        </authorList>
    </citation>
    <scope>NUCLEOTIDE SEQUENCE [LARGE SCALE GENOMIC DNA]</scope>
    <source>
        <strain evidence="3">CCUG 62982</strain>
    </source>
</reference>
<keyword evidence="3" id="KW-1185">Reference proteome</keyword>
<dbReference type="Pfam" id="PF06074">
    <property type="entry name" value="Portal_Mu"/>
    <property type="match status" value="1"/>
</dbReference>
<dbReference type="RefSeq" id="WP_264943650.1">
    <property type="nucleotide sequence ID" value="NZ_JAPDRA010000003.1"/>
</dbReference>
<comment type="caution">
    <text evidence="2">The sequence shown here is derived from an EMBL/GenBank/DDBJ whole genome shotgun (WGS) entry which is preliminary data.</text>
</comment>